<sequence length="121" mass="13171">MKMRISAITFGVITALIQPGLATGDVVDCAHCGAKDARKIPPPEGCPLRTGCGKLLKGARQCNVECEKAYYECSRLICLGITVKNNQSVIGNCSHENMHKMFPPRESSSEATSSRYPDLFH</sequence>
<dbReference type="EMBL" id="VDEP01000374">
    <property type="protein sequence ID" value="KAA1093403.1"/>
    <property type="molecule type" value="Genomic_DNA"/>
</dbReference>
<gene>
    <name evidence="3" type="ORF">PGT21_018597</name>
    <name evidence="4" type="ORF">PGTUg99_008918</name>
</gene>
<feature type="signal peptide" evidence="2">
    <location>
        <begin position="1"/>
        <end position="22"/>
    </location>
</feature>
<evidence type="ECO:0000313" key="5">
    <source>
        <dbReference type="Proteomes" id="UP000324748"/>
    </source>
</evidence>
<evidence type="ECO:0000256" key="1">
    <source>
        <dbReference type="SAM" id="MobiDB-lite"/>
    </source>
</evidence>
<proteinExistence type="predicted"/>
<dbReference type="EMBL" id="VSWC01000184">
    <property type="protein sequence ID" value="KAA1067848.1"/>
    <property type="molecule type" value="Genomic_DNA"/>
</dbReference>
<dbReference type="AlphaFoldDB" id="A0A5B0LVW5"/>
<evidence type="ECO:0000313" key="4">
    <source>
        <dbReference type="EMBL" id="KAA1093403.1"/>
    </source>
</evidence>
<comment type="caution">
    <text evidence="3">The sequence shown here is derived from an EMBL/GenBank/DDBJ whole genome shotgun (WGS) entry which is preliminary data.</text>
</comment>
<keyword evidence="5" id="KW-1185">Reference proteome</keyword>
<reference evidence="5 6" key="1">
    <citation type="submission" date="2019-05" db="EMBL/GenBank/DDBJ databases">
        <title>Emergence of the Ug99 lineage of the wheat stem rust pathogen through somatic hybridization.</title>
        <authorList>
            <person name="Li F."/>
            <person name="Upadhyaya N.M."/>
            <person name="Sperschneider J."/>
            <person name="Matny O."/>
            <person name="Nguyen-Phuc H."/>
            <person name="Mago R."/>
            <person name="Raley C."/>
            <person name="Miller M.E."/>
            <person name="Silverstein K.A.T."/>
            <person name="Henningsen E."/>
            <person name="Hirsch C.D."/>
            <person name="Visser B."/>
            <person name="Pretorius Z.A."/>
            <person name="Steffenson B.J."/>
            <person name="Schwessinger B."/>
            <person name="Dodds P.N."/>
            <person name="Figueroa M."/>
        </authorList>
    </citation>
    <scope>NUCLEOTIDE SEQUENCE [LARGE SCALE GENOMIC DNA]</scope>
    <source>
        <strain evidence="3">21-0</strain>
        <strain evidence="4 6">Ug99</strain>
    </source>
</reference>
<feature type="region of interest" description="Disordered" evidence="1">
    <location>
        <begin position="101"/>
        <end position="121"/>
    </location>
</feature>
<evidence type="ECO:0000313" key="6">
    <source>
        <dbReference type="Proteomes" id="UP000325313"/>
    </source>
</evidence>
<dbReference type="Proteomes" id="UP000324748">
    <property type="component" value="Unassembled WGS sequence"/>
</dbReference>
<evidence type="ECO:0000313" key="3">
    <source>
        <dbReference type="EMBL" id="KAA1067848.1"/>
    </source>
</evidence>
<keyword evidence="2" id="KW-0732">Signal</keyword>
<protein>
    <submittedName>
        <fullName evidence="3">Uncharacterized protein</fullName>
    </submittedName>
</protein>
<name>A0A5B0LVW5_PUCGR</name>
<organism evidence="3 5">
    <name type="scientific">Puccinia graminis f. sp. tritici</name>
    <dbReference type="NCBI Taxonomy" id="56615"/>
    <lineage>
        <taxon>Eukaryota</taxon>
        <taxon>Fungi</taxon>
        <taxon>Dikarya</taxon>
        <taxon>Basidiomycota</taxon>
        <taxon>Pucciniomycotina</taxon>
        <taxon>Pucciniomycetes</taxon>
        <taxon>Pucciniales</taxon>
        <taxon>Pucciniaceae</taxon>
        <taxon>Puccinia</taxon>
    </lineage>
</organism>
<accession>A0A5B0LVW5</accession>
<evidence type="ECO:0000256" key="2">
    <source>
        <dbReference type="SAM" id="SignalP"/>
    </source>
</evidence>
<feature type="chain" id="PRO_5036137100" evidence="2">
    <location>
        <begin position="23"/>
        <end position="121"/>
    </location>
</feature>
<dbReference type="Proteomes" id="UP000325313">
    <property type="component" value="Unassembled WGS sequence"/>
</dbReference>